<feature type="compositionally biased region" description="Basic and acidic residues" evidence="1">
    <location>
        <begin position="267"/>
        <end position="276"/>
    </location>
</feature>
<dbReference type="OrthoDB" id="6513151at2759"/>
<name>A0A8H7ZUA8_9FUNG</name>
<feature type="compositionally biased region" description="Low complexity" evidence="1">
    <location>
        <begin position="277"/>
        <end position="287"/>
    </location>
</feature>
<evidence type="ECO:0000256" key="1">
    <source>
        <dbReference type="SAM" id="MobiDB-lite"/>
    </source>
</evidence>
<proteinExistence type="predicted"/>
<protein>
    <recommendedName>
        <fullName evidence="4">Protein kinase domain-containing protein</fullName>
    </recommendedName>
</protein>
<dbReference type="Proteomes" id="UP000673691">
    <property type="component" value="Unassembled WGS sequence"/>
</dbReference>
<feature type="region of interest" description="Disordered" evidence="1">
    <location>
        <begin position="84"/>
        <end position="109"/>
    </location>
</feature>
<comment type="caution">
    <text evidence="2">The sequence shown here is derived from an EMBL/GenBank/DDBJ whole genome shotgun (WGS) entry which is preliminary data.</text>
</comment>
<feature type="region of interest" description="Disordered" evidence="1">
    <location>
        <begin position="44"/>
        <end position="67"/>
    </location>
</feature>
<sequence length="532" mass="58536">MGDSFAVEVFDPSLLLTNLGTVKRHVPIDRVVATDINSYMFREEDDEASHGEESPITRPSPTGSADAKSRTTFFHRMFHASPTFPATSKSFAPKPIRTAQQQQHDGKEYSGDWGFEQKSGDPTSAYASPIVDAHEELATPAPAPNRAAILRVILTATRRWSLPAASPRDAQFTGDSIHTQLQPSSPVVLLASPGLAYGRIARTKSVGDIASGRSAESIGTLSESSPNSKDKFHNAAVTMSLSGVGRDNGSKVEAQVAEDGFRRISAKDLAKRRGSDDQASSSGSESEQGLRTARRDRKSRPSSPRIFAQWFGAGVAENDEKLASSREDVLREVGNLVERSWSSDRKNPRLNRSNSDCCLSEKYGMCQEILGKGQQARTGPFLDVSTGAHAVVQLAHKKGVSAADKLYAVKVWNSRACSSRKALDSVDEGERWPPCEHAHNHKRRLRLPAVRPRVQRFRKRRKSETQKEYIKKLTAEFCIASTLRHENICETVDLVQDENSSWCEVMVSVPIRGQFERVSHGGHRSAECVDIT</sequence>
<evidence type="ECO:0008006" key="4">
    <source>
        <dbReference type="Google" id="ProtNLM"/>
    </source>
</evidence>
<evidence type="ECO:0000313" key="3">
    <source>
        <dbReference type="Proteomes" id="UP000673691"/>
    </source>
</evidence>
<feature type="region of interest" description="Disordered" evidence="1">
    <location>
        <begin position="209"/>
        <end position="231"/>
    </location>
</feature>
<evidence type="ECO:0000313" key="2">
    <source>
        <dbReference type="EMBL" id="KAG5459349.1"/>
    </source>
</evidence>
<feature type="compositionally biased region" description="Polar residues" evidence="1">
    <location>
        <begin position="217"/>
        <end position="227"/>
    </location>
</feature>
<feature type="region of interest" description="Disordered" evidence="1">
    <location>
        <begin position="267"/>
        <end position="303"/>
    </location>
</feature>
<reference evidence="2 3" key="1">
    <citation type="journal article" name="Sci. Rep.">
        <title>Genome-scale phylogenetic analyses confirm Olpidium as the closest living zoosporic fungus to the non-flagellated, terrestrial fungi.</title>
        <authorList>
            <person name="Chang Y."/>
            <person name="Rochon D."/>
            <person name="Sekimoto S."/>
            <person name="Wang Y."/>
            <person name="Chovatia M."/>
            <person name="Sandor L."/>
            <person name="Salamov A."/>
            <person name="Grigoriev I.V."/>
            <person name="Stajich J.E."/>
            <person name="Spatafora J.W."/>
        </authorList>
    </citation>
    <scope>NUCLEOTIDE SEQUENCE [LARGE SCALE GENOMIC DNA]</scope>
    <source>
        <strain evidence="2">S191</strain>
    </source>
</reference>
<keyword evidence="3" id="KW-1185">Reference proteome</keyword>
<gene>
    <name evidence="2" type="ORF">BJ554DRAFT_256</name>
</gene>
<organism evidence="2 3">
    <name type="scientific">Olpidium bornovanus</name>
    <dbReference type="NCBI Taxonomy" id="278681"/>
    <lineage>
        <taxon>Eukaryota</taxon>
        <taxon>Fungi</taxon>
        <taxon>Fungi incertae sedis</taxon>
        <taxon>Olpidiomycota</taxon>
        <taxon>Olpidiomycotina</taxon>
        <taxon>Olpidiomycetes</taxon>
        <taxon>Olpidiales</taxon>
        <taxon>Olpidiaceae</taxon>
        <taxon>Olpidium</taxon>
    </lineage>
</organism>
<accession>A0A8H7ZUA8</accession>
<dbReference type="AlphaFoldDB" id="A0A8H7ZUA8"/>
<dbReference type="EMBL" id="JAEFCI010006980">
    <property type="protein sequence ID" value="KAG5459349.1"/>
    <property type="molecule type" value="Genomic_DNA"/>
</dbReference>